<gene>
    <name evidence="1" type="ORF">METZ01_LOCUS485923</name>
</gene>
<feature type="non-terminal residue" evidence="1">
    <location>
        <position position="149"/>
    </location>
</feature>
<protein>
    <recommendedName>
        <fullName evidence="2">PilZ domain-containing protein</fullName>
    </recommendedName>
</protein>
<evidence type="ECO:0008006" key="2">
    <source>
        <dbReference type="Google" id="ProtNLM"/>
    </source>
</evidence>
<evidence type="ECO:0000313" key="1">
    <source>
        <dbReference type="EMBL" id="SVE33069.1"/>
    </source>
</evidence>
<dbReference type="EMBL" id="UINC01209863">
    <property type="protein sequence ID" value="SVE33069.1"/>
    <property type="molecule type" value="Genomic_DNA"/>
</dbReference>
<reference evidence="1" key="1">
    <citation type="submission" date="2018-05" db="EMBL/GenBank/DDBJ databases">
        <authorList>
            <person name="Lanie J.A."/>
            <person name="Ng W.-L."/>
            <person name="Kazmierczak K.M."/>
            <person name="Andrzejewski T.M."/>
            <person name="Davidsen T.M."/>
            <person name="Wayne K.J."/>
            <person name="Tettelin H."/>
            <person name="Glass J.I."/>
            <person name="Rusch D."/>
            <person name="Podicherti R."/>
            <person name="Tsui H.-C.T."/>
            <person name="Winkler M.E."/>
        </authorList>
    </citation>
    <scope>NUCLEOTIDE SEQUENCE</scope>
</reference>
<dbReference type="AlphaFoldDB" id="A0A383CLY9"/>
<name>A0A383CLY9_9ZZZZ</name>
<organism evidence="1">
    <name type="scientific">marine metagenome</name>
    <dbReference type="NCBI Taxonomy" id="408172"/>
    <lineage>
        <taxon>unclassified sequences</taxon>
        <taxon>metagenomes</taxon>
        <taxon>ecological metagenomes</taxon>
    </lineage>
</organism>
<sequence length="149" mass="17485">MLHDTESIRTLEQQPTRTVFTPELPELPAIFQNDFLQGFIKHPERFPIGVKRLRFWERSKIEFRNATDIGFSFFSEEYQKPGDIIEVTITSKNEINYFLGKVVLVMGSKKGYEIGMMLLNIEDGPRLRIVEQICHIELYLSDKRYKEGP</sequence>
<accession>A0A383CLY9</accession>
<proteinExistence type="predicted"/>